<evidence type="ECO:0000313" key="13">
    <source>
        <dbReference type="Proteomes" id="UP000073485"/>
    </source>
</evidence>
<dbReference type="GO" id="GO:0016758">
    <property type="term" value="F:hexosyltransferase activity"/>
    <property type="evidence" value="ECO:0007669"/>
    <property type="project" value="UniProtKB-ARBA"/>
</dbReference>
<dbReference type="AlphaFoldDB" id="A0A0F6UWZ2"/>
<feature type="domain" description="Glycosyltransferase 2-like" evidence="1">
    <location>
        <begin position="4"/>
        <end position="106"/>
    </location>
</feature>
<dbReference type="EMBL" id="FIGO01000004">
    <property type="protein sequence ID" value="CYU70295.1"/>
    <property type="molecule type" value="Genomic_DNA"/>
</dbReference>
<dbReference type="EMBL" id="KM972241">
    <property type="protein sequence ID" value="AKE79570.1"/>
    <property type="molecule type" value="Genomic_DNA"/>
</dbReference>
<dbReference type="InterPro" id="IPR029044">
    <property type="entry name" value="Nucleotide-diphossugar_trans"/>
</dbReference>
<evidence type="ECO:0000313" key="11">
    <source>
        <dbReference type="EMBL" id="CYV47748.1"/>
    </source>
</evidence>
<dbReference type="CDD" id="cd00761">
    <property type="entry name" value="Glyco_tranf_GTA_type"/>
    <property type="match status" value="1"/>
</dbReference>
<dbReference type="Gene3D" id="3.90.550.10">
    <property type="entry name" value="Spore Coat Polysaccharide Biosynthesis Protein SpsA, Chain A"/>
    <property type="match status" value="1"/>
</dbReference>
<reference evidence="2" key="1">
    <citation type="journal article" date="2015" name="Appl. Environ. Microbiol.">
        <title>Eight Novel Capsular Polysaccharide Synthesis Gene Loci Identified in Nontypeable Streptococcus suis Isolates.</title>
        <authorList>
            <person name="Zheng H."/>
            <person name="Ji S."/>
            <person name="Liu Z."/>
            <person name="Lan R."/>
            <person name="Huang Y."/>
            <person name="Bai X."/>
            <person name="Gottschalk M."/>
            <person name="Xu J."/>
        </authorList>
    </citation>
    <scope>NUCLEOTIDE SEQUENCE</scope>
    <source>
        <strain evidence="2">YS133_seq</strain>
        <strain evidence="3">YS33_seq</strain>
        <strain evidence="4">YS34_seq</strain>
        <strain evidence="5">YS35_seq</strain>
        <strain evidence="6">YS37_seq</strain>
        <strain evidence="7">YS38_seq</strain>
        <strain evidence="8">YS73_seq</strain>
        <strain evidence="9">YS86_seq</strain>
    </source>
</reference>
<evidence type="ECO:0000313" key="4">
    <source>
        <dbReference type="EMBL" id="AKE80064.1"/>
    </source>
</evidence>
<dbReference type="Pfam" id="PF00535">
    <property type="entry name" value="Glycos_transf_2"/>
    <property type="match status" value="1"/>
</dbReference>
<accession>A0A0F6UWZ2</accession>
<evidence type="ECO:0000313" key="5">
    <source>
        <dbReference type="EMBL" id="AKE80085.1"/>
    </source>
</evidence>
<dbReference type="RefSeq" id="WP_024411611.1">
    <property type="nucleotide sequence ID" value="NZ_CECW01000079.1"/>
</dbReference>
<dbReference type="EMBL" id="KM972263">
    <property type="protein sequence ID" value="AKE80043.1"/>
    <property type="molecule type" value="Genomic_DNA"/>
</dbReference>
<dbReference type="PANTHER" id="PTHR22916">
    <property type="entry name" value="GLYCOSYLTRANSFERASE"/>
    <property type="match status" value="1"/>
</dbReference>
<dbReference type="EMBL" id="KM972288">
    <property type="protein sequence ID" value="AKE80599.1"/>
    <property type="molecule type" value="Genomic_DNA"/>
</dbReference>
<sequence>MDITIIIPMKDTEDQIMKCLDSIKINTLSRDRYEVIIIDDASKQPSEFLSEKYDIHYFYSKKSLGAGGARNLGIRMARGKYICFIDSDDWISYDYLEKGLTYMEQCASEIGMFTLKREYDDIKDIIYKCKYNTLLQLGPEESIKVMAKEYNFDVNIVPSTTNKIYLRQFLIDNNIFFPKNRKFEDLLFSIKTMLAASKLICIPDATYFHYRRKGSIVQSFEHKNSEDMLFILKEIKVYLENNNYFEIYKKSFYLFCEHFMNLIIRQINEFCSDENIKKAEMTFIVKNLLQQINLDEYLASISAEKLRMHIQPYIIDTNIL</sequence>
<name>A0A0F6UWZ2_STRSU</name>
<organism evidence="2">
    <name type="scientific">Streptococcus suis</name>
    <dbReference type="NCBI Taxonomy" id="1307"/>
    <lineage>
        <taxon>Bacteria</taxon>
        <taxon>Bacillati</taxon>
        <taxon>Bacillota</taxon>
        <taxon>Bacilli</taxon>
        <taxon>Lactobacillales</taxon>
        <taxon>Streptococcaceae</taxon>
        <taxon>Streptococcus</taxon>
    </lineage>
</organism>
<evidence type="ECO:0000313" key="3">
    <source>
        <dbReference type="EMBL" id="AKE80043.1"/>
    </source>
</evidence>
<dbReference type="EMBL" id="KM972264">
    <property type="protein sequence ID" value="AKE80064.1"/>
    <property type="molecule type" value="Genomic_DNA"/>
</dbReference>
<dbReference type="EMBL" id="FIIE01000003">
    <property type="protein sequence ID" value="CYV47748.1"/>
    <property type="molecule type" value="Genomic_DNA"/>
</dbReference>
<dbReference type="EMBL" id="KM972278">
    <property type="protein sequence ID" value="AKE80388.1"/>
    <property type="molecule type" value="Genomic_DNA"/>
</dbReference>
<evidence type="ECO:0000313" key="12">
    <source>
        <dbReference type="Proteomes" id="UP000070960"/>
    </source>
</evidence>
<dbReference type="InterPro" id="IPR001173">
    <property type="entry name" value="Glyco_trans_2-like"/>
</dbReference>
<dbReference type="Proteomes" id="UP000070960">
    <property type="component" value="Unassembled WGS sequence"/>
</dbReference>
<dbReference type="EMBL" id="KM972266">
    <property type="protein sequence ID" value="AKE80105.1"/>
    <property type="molecule type" value="Genomic_DNA"/>
</dbReference>
<evidence type="ECO:0000313" key="8">
    <source>
        <dbReference type="EMBL" id="AKE80388.1"/>
    </source>
</evidence>
<dbReference type="EMBL" id="KM972267">
    <property type="protein sequence ID" value="AKE80127.1"/>
    <property type="molecule type" value="Genomic_DNA"/>
</dbReference>
<evidence type="ECO:0000313" key="2">
    <source>
        <dbReference type="EMBL" id="AKE79570.1"/>
    </source>
</evidence>
<evidence type="ECO:0000313" key="10">
    <source>
        <dbReference type="EMBL" id="CYU70295.1"/>
    </source>
</evidence>
<protein>
    <submittedName>
        <fullName evidence="10">EpsV protein</fullName>
    </submittedName>
    <submittedName>
        <fullName evidence="2">Glycosyltransferase</fullName>
    </submittedName>
</protein>
<evidence type="ECO:0000313" key="9">
    <source>
        <dbReference type="EMBL" id="AKE80599.1"/>
    </source>
</evidence>
<keyword evidence="2" id="KW-0808">Transferase</keyword>
<gene>
    <name evidence="2" type="primary">cpsQ</name>
    <name evidence="5" type="synonym">cpsR</name>
    <name evidence="11" type="synonym">kfoC_1</name>
    <name evidence="10" type="synonym">kfoC_2</name>
    <name evidence="10" type="ORF">ERS132410_00866</name>
    <name evidence="11" type="ORF">ERS132442_00455</name>
    <name evidence="2" type="ORF">YS133.seq-orf00022</name>
    <name evidence="3" type="ORF">YS33.seq-orf00022</name>
    <name evidence="4" type="ORF">YS34.seq-orf00021</name>
    <name evidence="5" type="ORF">YS35.seq-orf00020</name>
    <name evidence="6" type="ORF">YS37.seq-orf00022</name>
    <name evidence="7" type="ORF">YS38.seq-orf00020</name>
    <name evidence="8" type="ORF">YS73.seq-orf00021</name>
    <name evidence="9" type="ORF">YS86.seq-orf00021</name>
</gene>
<evidence type="ECO:0000259" key="1">
    <source>
        <dbReference type="Pfam" id="PF00535"/>
    </source>
</evidence>
<evidence type="ECO:0000313" key="6">
    <source>
        <dbReference type="EMBL" id="AKE80105.1"/>
    </source>
</evidence>
<dbReference type="EMBL" id="KM972265">
    <property type="protein sequence ID" value="AKE80085.1"/>
    <property type="molecule type" value="Genomic_DNA"/>
</dbReference>
<reference evidence="12 13" key="2">
    <citation type="submission" date="2016-02" db="EMBL/GenBank/DDBJ databases">
        <authorList>
            <consortium name="Pathogen Informatics"/>
        </authorList>
    </citation>
    <scope>NUCLEOTIDE SEQUENCE [LARGE SCALE GENOMIC DNA]</scope>
    <source>
        <strain evidence="10 13">LSS48</strain>
        <strain evidence="11 12">LSS80</strain>
    </source>
</reference>
<dbReference type="Proteomes" id="UP000073485">
    <property type="component" value="Unassembled WGS sequence"/>
</dbReference>
<evidence type="ECO:0000313" key="7">
    <source>
        <dbReference type="EMBL" id="AKE80127.1"/>
    </source>
</evidence>
<dbReference type="PANTHER" id="PTHR22916:SF3">
    <property type="entry name" value="UDP-GLCNAC:BETAGAL BETA-1,3-N-ACETYLGLUCOSAMINYLTRANSFERASE-LIKE PROTEIN 1"/>
    <property type="match status" value="1"/>
</dbReference>
<dbReference type="SUPFAM" id="SSF53448">
    <property type="entry name" value="Nucleotide-diphospho-sugar transferases"/>
    <property type="match status" value="1"/>
</dbReference>
<proteinExistence type="predicted"/>